<evidence type="ECO:0000256" key="5">
    <source>
        <dbReference type="ARBA" id="ARBA00023239"/>
    </source>
</evidence>
<dbReference type="GO" id="GO:0004590">
    <property type="term" value="F:orotidine-5'-phosphate decarboxylase activity"/>
    <property type="evidence" value="ECO:0007669"/>
    <property type="project" value="UniProtKB-UniRule"/>
</dbReference>
<dbReference type="AlphaFoldDB" id="A0A7W3PLL1"/>
<dbReference type="InterPro" id="IPR001754">
    <property type="entry name" value="OMPdeCOase_dom"/>
</dbReference>
<evidence type="ECO:0000256" key="4">
    <source>
        <dbReference type="ARBA" id="ARBA00022975"/>
    </source>
</evidence>
<evidence type="ECO:0000259" key="8">
    <source>
        <dbReference type="SMART" id="SM00934"/>
    </source>
</evidence>
<dbReference type="GO" id="GO:0044205">
    <property type="term" value="P:'de novo' UMP biosynthetic process"/>
    <property type="evidence" value="ECO:0007669"/>
    <property type="project" value="UniProtKB-UniPathway"/>
</dbReference>
<dbReference type="UniPathway" id="UPA00070">
    <property type="reaction ID" value="UER00120"/>
</dbReference>
<reference evidence="9 10" key="1">
    <citation type="submission" date="2020-07" db="EMBL/GenBank/DDBJ databases">
        <title>Sequencing the genomes of 1000 actinobacteria strains.</title>
        <authorList>
            <person name="Klenk H.-P."/>
        </authorList>
    </citation>
    <scope>NUCLEOTIDE SEQUENCE [LARGE SCALE GENOMIC DNA]</scope>
    <source>
        <strain evidence="9 10">DSM 27576</strain>
    </source>
</reference>
<dbReference type="PROSITE" id="PS00156">
    <property type="entry name" value="OMPDECASE"/>
    <property type="match status" value="1"/>
</dbReference>
<dbReference type="RefSeq" id="WP_167049726.1">
    <property type="nucleotide sequence ID" value="NZ_JAAOZB010000002.1"/>
</dbReference>
<dbReference type="PANTHER" id="PTHR43375:SF1">
    <property type="entry name" value="OROTIDINE 5'-PHOSPHATE DECARBOXYLASE"/>
    <property type="match status" value="1"/>
</dbReference>
<dbReference type="CDD" id="cd04725">
    <property type="entry name" value="OMP_decarboxylase_like"/>
    <property type="match status" value="1"/>
</dbReference>
<gene>
    <name evidence="9" type="ORF">FHX48_001204</name>
</gene>
<proteinExistence type="inferred from homology"/>
<comment type="caution">
    <text evidence="9">The sequence shown here is derived from an EMBL/GenBank/DDBJ whole genome shotgun (WGS) entry which is preliminary data.</text>
</comment>
<keyword evidence="5 9" id="KW-0456">Lyase</keyword>
<dbReference type="SUPFAM" id="SSF51366">
    <property type="entry name" value="Ribulose-phoshate binding barrel"/>
    <property type="match status" value="1"/>
</dbReference>
<comment type="catalytic activity">
    <reaction evidence="6">
        <text>orotidine 5'-phosphate + H(+) = UMP + CO2</text>
        <dbReference type="Rhea" id="RHEA:11596"/>
        <dbReference type="ChEBI" id="CHEBI:15378"/>
        <dbReference type="ChEBI" id="CHEBI:16526"/>
        <dbReference type="ChEBI" id="CHEBI:57538"/>
        <dbReference type="ChEBI" id="CHEBI:57865"/>
        <dbReference type="EC" id="4.1.1.23"/>
    </reaction>
</comment>
<keyword evidence="3" id="KW-0210">Decarboxylase</keyword>
<dbReference type="InterPro" id="IPR011995">
    <property type="entry name" value="OMPdecase_type-2"/>
</dbReference>
<accession>A0A7W3PLL1</accession>
<keyword evidence="10" id="KW-1185">Reference proteome</keyword>
<dbReference type="EC" id="4.1.1.23" evidence="7"/>
<sequence length="283" mass="29365">MTPTKSFGSRLQSAVAERGRLCVGIDPHESVLSNWGLAASAEGAREFSMRVIDAAAGRVSVVKPQVAFFERFGATGYLALEEVLASARDAGLLVIADAKRGDIGSTMAAYAEAWLTPGSPLEADALTVSPYLGVGALTESMTFALEHGKGLFVLAATSNPEARDVQGAAFSDAESLASRVLDDVWEFNSRTSAPDTWGSIGVVIGATVNRVRFGIGGAIAPIAPVLAPGFGAQGAKLSEIDDIFAELSPVVLASESRGIVSGGPNEIVSRIEARTAELRGERS</sequence>
<evidence type="ECO:0000256" key="2">
    <source>
        <dbReference type="ARBA" id="ARBA00008847"/>
    </source>
</evidence>
<dbReference type="EMBL" id="JACGWY010000002">
    <property type="protein sequence ID" value="MBA8816131.1"/>
    <property type="molecule type" value="Genomic_DNA"/>
</dbReference>
<name>A0A7W3PLL1_9MICO</name>
<evidence type="ECO:0000313" key="10">
    <source>
        <dbReference type="Proteomes" id="UP000526083"/>
    </source>
</evidence>
<dbReference type="InterPro" id="IPR013785">
    <property type="entry name" value="Aldolase_TIM"/>
</dbReference>
<dbReference type="InterPro" id="IPR018089">
    <property type="entry name" value="OMPdecase_AS"/>
</dbReference>
<keyword evidence="4" id="KW-0665">Pyrimidine biosynthesis</keyword>
<dbReference type="NCBIfam" id="TIGR02127">
    <property type="entry name" value="pyrF_sub2"/>
    <property type="match status" value="1"/>
</dbReference>
<comment type="similarity">
    <text evidence="2">Belongs to the OMP decarboxylase family. Type 2 subfamily.</text>
</comment>
<evidence type="ECO:0000256" key="6">
    <source>
        <dbReference type="ARBA" id="ARBA00049157"/>
    </source>
</evidence>
<dbReference type="PANTHER" id="PTHR43375">
    <property type="entry name" value="OROTIDINE 5'-PHOSPHATE DECARBOXYLASE"/>
    <property type="match status" value="1"/>
</dbReference>
<dbReference type="GO" id="GO:0006207">
    <property type="term" value="P:'de novo' pyrimidine nucleobase biosynthetic process"/>
    <property type="evidence" value="ECO:0007669"/>
    <property type="project" value="InterPro"/>
</dbReference>
<dbReference type="Proteomes" id="UP000526083">
    <property type="component" value="Unassembled WGS sequence"/>
</dbReference>
<dbReference type="Gene3D" id="3.20.20.70">
    <property type="entry name" value="Aldolase class I"/>
    <property type="match status" value="1"/>
</dbReference>
<evidence type="ECO:0000313" key="9">
    <source>
        <dbReference type="EMBL" id="MBA8816131.1"/>
    </source>
</evidence>
<evidence type="ECO:0000256" key="3">
    <source>
        <dbReference type="ARBA" id="ARBA00022793"/>
    </source>
</evidence>
<organism evidence="9 10">
    <name type="scientific">Microbacterium halimionae</name>
    <dbReference type="NCBI Taxonomy" id="1526413"/>
    <lineage>
        <taxon>Bacteria</taxon>
        <taxon>Bacillati</taxon>
        <taxon>Actinomycetota</taxon>
        <taxon>Actinomycetes</taxon>
        <taxon>Micrococcales</taxon>
        <taxon>Microbacteriaceae</taxon>
        <taxon>Microbacterium</taxon>
    </lineage>
</organism>
<protein>
    <recommendedName>
        <fullName evidence="7">Orotidine-5'-phosphate decarboxylase</fullName>
        <ecNumber evidence="7">4.1.1.23</ecNumber>
    </recommendedName>
</protein>
<feature type="domain" description="Orotidine 5'-phosphate decarboxylase" evidence="8">
    <location>
        <begin position="20"/>
        <end position="271"/>
    </location>
</feature>
<dbReference type="Pfam" id="PF00215">
    <property type="entry name" value="OMPdecase"/>
    <property type="match status" value="1"/>
</dbReference>
<evidence type="ECO:0000256" key="7">
    <source>
        <dbReference type="NCBIfam" id="TIGR02127"/>
    </source>
</evidence>
<comment type="pathway">
    <text evidence="1">Pyrimidine metabolism; UMP biosynthesis via de novo pathway; UMP from orotate: step 2/2.</text>
</comment>
<evidence type="ECO:0000256" key="1">
    <source>
        <dbReference type="ARBA" id="ARBA00004861"/>
    </source>
</evidence>
<dbReference type="InterPro" id="IPR011060">
    <property type="entry name" value="RibuloseP-bd_barrel"/>
</dbReference>
<dbReference type="SMART" id="SM00934">
    <property type="entry name" value="OMPdecase"/>
    <property type="match status" value="1"/>
</dbReference>